<gene>
    <name evidence="9" type="ORF">FD21_GL000979</name>
</gene>
<evidence type="ECO:0000256" key="5">
    <source>
        <dbReference type="ARBA" id="ARBA00022692"/>
    </source>
</evidence>
<evidence type="ECO:0000256" key="6">
    <source>
        <dbReference type="ARBA" id="ARBA00022989"/>
    </source>
</evidence>
<dbReference type="GO" id="GO:0015144">
    <property type="term" value="F:carbohydrate transmembrane transporter activity"/>
    <property type="evidence" value="ECO:0007669"/>
    <property type="project" value="InterPro"/>
</dbReference>
<sequence>MDMLLALVPSILWGSYSLVIPKLGGNTGQQTLGVTLGALIFALITFPFTPHNYTLVNVLVSFISGCVWSLGCLYQMKAFKKVGVSRTIPITTGMQLIGTSVLGVIFFKEWGSKSALLVGTLALLLLIIGITFTSYSENISEHGNLRSGVIIILISSVAIIANVMLIKFFSISSFDAVLPQSVGMVVGALAITYQQPKLVSAKTLQLTLPGILWALGNLIMLYSNNNFGVVIGFPLSQLGLVISTIGGIFLLKESKTPKEKKAVLIGLLFVFAGVICIGISKAL</sequence>
<dbReference type="STRING" id="1133569.FD21_GL000979"/>
<dbReference type="PANTHER" id="PTHR16119">
    <property type="entry name" value="TRANSMEMBRANE PROTEIN 144"/>
    <property type="match status" value="1"/>
</dbReference>
<keyword evidence="7 8" id="KW-0472">Membrane</keyword>
<dbReference type="Proteomes" id="UP000051576">
    <property type="component" value="Unassembled WGS sequence"/>
</dbReference>
<keyword evidence="10" id="KW-1185">Reference proteome</keyword>
<comment type="subcellular location">
    <subcellularLocation>
        <location evidence="1">Cell membrane</location>
        <topology evidence="1">Multi-pass membrane protein</topology>
    </subcellularLocation>
</comment>
<feature type="transmembrane region" description="Helical" evidence="8">
    <location>
        <begin position="204"/>
        <end position="223"/>
    </location>
</feature>
<evidence type="ECO:0000256" key="4">
    <source>
        <dbReference type="ARBA" id="ARBA00022597"/>
    </source>
</evidence>
<comment type="caution">
    <text evidence="9">The sequence shown here is derived from an EMBL/GenBank/DDBJ whole genome shotgun (WGS) entry which is preliminary data.</text>
</comment>
<dbReference type="InterPro" id="IPR037185">
    <property type="entry name" value="EmrE-like"/>
</dbReference>
<keyword evidence="3" id="KW-0813">Transport</keyword>
<evidence type="ECO:0000256" key="3">
    <source>
        <dbReference type="ARBA" id="ARBA00022448"/>
    </source>
</evidence>
<feature type="transmembrane region" description="Helical" evidence="8">
    <location>
        <begin position="147"/>
        <end position="166"/>
    </location>
</feature>
<feature type="transmembrane region" description="Helical" evidence="8">
    <location>
        <begin position="262"/>
        <end position="280"/>
    </location>
</feature>
<dbReference type="PANTHER" id="PTHR16119:SF17">
    <property type="entry name" value="TRANSMEMBRANE PROTEIN 144"/>
    <property type="match status" value="1"/>
</dbReference>
<feature type="transmembrane region" description="Helical" evidence="8">
    <location>
        <begin position="55"/>
        <end position="76"/>
    </location>
</feature>
<dbReference type="GO" id="GO:0005886">
    <property type="term" value="C:plasma membrane"/>
    <property type="evidence" value="ECO:0007669"/>
    <property type="project" value="UniProtKB-SubCell"/>
</dbReference>
<comment type="similarity">
    <text evidence="2">Belongs to the GRP transporter (TC 2.A.7.5) family.</text>
</comment>
<dbReference type="OrthoDB" id="1452595at2"/>
<keyword evidence="6 8" id="KW-1133">Transmembrane helix</keyword>
<dbReference type="InterPro" id="IPR010651">
    <property type="entry name" value="Sugar_transport"/>
</dbReference>
<evidence type="ECO:0000256" key="2">
    <source>
        <dbReference type="ARBA" id="ARBA00006117"/>
    </source>
</evidence>
<feature type="transmembrane region" description="Helical" evidence="8">
    <location>
        <begin position="88"/>
        <end position="107"/>
    </location>
</feature>
<keyword evidence="5 8" id="KW-0812">Transmembrane</keyword>
<dbReference type="eggNOG" id="COG4975">
    <property type="taxonomic scope" value="Bacteria"/>
</dbReference>
<feature type="transmembrane region" description="Helical" evidence="8">
    <location>
        <begin position="229"/>
        <end position="250"/>
    </location>
</feature>
<feature type="transmembrane region" description="Helical" evidence="8">
    <location>
        <begin position="27"/>
        <end position="48"/>
    </location>
</feature>
<evidence type="ECO:0000256" key="8">
    <source>
        <dbReference type="SAM" id="Phobius"/>
    </source>
</evidence>
<keyword evidence="4" id="KW-0762">Sugar transport</keyword>
<reference evidence="9 10" key="1">
    <citation type="journal article" date="2015" name="Genome Announc.">
        <title>Expanding the biotechnology potential of lactobacilli through comparative genomics of 213 strains and associated genera.</title>
        <authorList>
            <person name="Sun Z."/>
            <person name="Harris H.M."/>
            <person name="McCann A."/>
            <person name="Guo C."/>
            <person name="Argimon S."/>
            <person name="Zhang W."/>
            <person name="Yang X."/>
            <person name="Jeffery I.B."/>
            <person name="Cooney J.C."/>
            <person name="Kagawa T.F."/>
            <person name="Liu W."/>
            <person name="Song Y."/>
            <person name="Salvetti E."/>
            <person name="Wrobel A."/>
            <person name="Rasinkangas P."/>
            <person name="Parkhill J."/>
            <person name="Rea M.C."/>
            <person name="O'Sullivan O."/>
            <person name="Ritari J."/>
            <person name="Douillard F.P."/>
            <person name="Paul Ross R."/>
            <person name="Yang R."/>
            <person name="Briner A.E."/>
            <person name="Felis G.E."/>
            <person name="de Vos W.M."/>
            <person name="Barrangou R."/>
            <person name="Klaenhammer T.R."/>
            <person name="Caufield P.W."/>
            <person name="Cui Y."/>
            <person name="Zhang H."/>
            <person name="O'Toole P.W."/>
        </authorList>
    </citation>
    <scope>NUCLEOTIDE SEQUENCE [LARGE SCALE GENOMIC DNA]</scope>
    <source>
        <strain evidence="9 10">DSM 20605</strain>
    </source>
</reference>
<dbReference type="AlphaFoldDB" id="A0A0R2CJF5"/>
<evidence type="ECO:0000313" key="9">
    <source>
        <dbReference type="EMBL" id="KRM88665.1"/>
    </source>
</evidence>
<dbReference type="Pfam" id="PF06800">
    <property type="entry name" value="Sugar_transport"/>
    <property type="match status" value="1"/>
</dbReference>
<name>A0A0R2CJF5_9LACO</name>
<dbReference type="EMBL" id="AYYX01000026">
    <property type="protein sequence ID" value="KRM88665.1"/>
    <property type="molecule type" value="Genomic_DNA"/>
</dbReference>
<evidence type="ECO:0000256" key="7">
    <source>
        <dbReference type="ARBA" id="ARBA00023136"/>
    </source>
</evidence>
<organism evidence="9 10">
    <name type="scientific">Liquorilactobacillus vini DSM 20605</name>
    <dbReference type="NCBI Taxonomy" id="1133569"/>
    <lineage>
        <taxon>Bacteria</taxon>
        <taxon>Bacillati</taxon>
        <taxon>Bacillota</taxon>
        <taxon>Bacilli</taxon>
        <taxon>Lactobacillales</taxon>
        <taxon>Lactobacillaceae</taxon>
        <taxon>Liquorilactobacillus</taxon>
    </lineage>
</organism>
<evidence type="ECO:0000313" key="10">
    <source>
        <dbReference type="Proteomes" id="UP000051576"/>
    </source>
</evidence>
<feature type="transmembrane region" description="Helical" evidence="8">
    <location>
        <begin position="114"/>
        <end position="135"/>
    </location>
</feature>
<accession>A0A0R2CJF5</accession>
<dbReference type="RefSeq" id="WP_010580803.1">
    <property type="nucleotide sequence ID" value="NZ_AHYZ01000125.1"/>
</dbReference>
<evidence type="ECO:0000256" key="1">
    <source>
        <dbReference type="ARBA" id="ARBA00004651"/>
    </source>
</evidence>
<proteinExistence type="inferred from homology"/>
<dbReference type="CDD" id="cd23112">
    <property type="entry name" value="glucose_uptake_GlcU"/>
    <property type="match status" value="1"/>
</dbReference>
<dbReference type="PATRIC" id="fig|1133569.4.peg.1098"/>
<protein>
    <submittedName>
        <fullName evidence="9">Glucose uptake protein</fullName>
    </submittedName>
</protein>
<dbReference type="SUPFAM" id="SSF103481">
    <property type="entry name" value="Multidrug resistance efflux transporter EmrE"/>
    <property type="match status" value="1"/>
</dbReference>